<dbReference type="Pfam" id="PF00067">
    <property type="entry name" value="p450"/>
    <property type="match status" value="1"/>
</dbReference>
<name>A0A5N5X695_9EURO</name>
<accession>A0A5N5X695</accession>
<dbReference type="PANTHER" id="PTHR24305">
    <property type="entry name" value="CYTOCHROME P450"/>
    <property type="match status" value="1"/>
</dbReference>
<dbReference type="Proteomes" id="UP000326565">
    <property type="component" value="Unassembled WGS sequence"/>
</dbReference>
<keyword evidence="7" id="KW-1185">Reference proteome</keyword>
<dbReference type="GO" id="GO:0005506">
    <property type="term" value="F:iron ion binding"/>
    <property type="evidence" value="ECO:0007669"/>
    <property type="project" value="InterPro"/>
</dbReference>
<comment type="similarity">
    <text evidence="1">Belongs to the cytochrome P450 family.</text>
</comment>
<dbReference type="PRINTS" id="PR00463">
    <property type="entry name" value="EP450I"/>
</dbReference>
<keyword evidence="4" id="KW-0408">Iron</keyword>
<comment type="cofactor">
    <cofactor evidence="4">
        <name>heme</name>
        <dbReference type="ChEBI" id="CHEBI:30413"/>
    </cofactor>
</comment>
<dbReference type="GO" id="GO:0004497">
    <property type="term" value="F:monooxygenase activity"/>
    <property type="evidence" value="ECO:0007669"/>
    <property type="project" value="UniProtKB-KW"/>
</dbReference>
<protein>
    <submittedName>
        <fullName evidence="6">Cytochrome P450</fullName>
    </submittedName>
</protein>
<dbReference type="CDD" id="cd11061">
    <property type="entry name" value="CYP67-like"/>
    <property type="match status" value="1"/>
</dbReference>
<keyword evidence="5" id="KW-0812">Transmembrane</keyword>
<keyword evidence="5" id="KW-1133">Transmembrane helix</keyword>
<feature type="transmembrane region" description="Helical" evidence="5">
    <location>
        <begin position="318"/>
        <end position="341"/>
    </location>
</feature>
<dbReference type="Gene3D" id="1.10.630.10">
    <property type="entry name" value="Cytochrome P450"/>
    <property type="match status" value="1"/>
</dbReference>
<feature type="binding site" description="axial binding residue" evidence="4">
    <location>
        <position position="471"/>
    </location>
    <ligand>
        <name>heme</name>
        <dbReference type="ChEBI" id="CHEBI:30413"/>
    </ligand>
    <ligandPart>
        <name>Fe</name>
        <dbReference type="ChEBI" id="CHEBI:18248"/>
    </ligandPart>
</feature>
<organism evidence="6 7">
    <name type="scientific">Aspergillus leporis</name>
    <dbReference type="NCBI Taxonomy" id="41062"/>
    <lineage>
        <taxon>Eukaryota</taxon>
        <taxon>Fungi</taxon>
        <taxon>Dikarya</taxon>
        <taxon>Ascomycota</taxon>
        <taxon>Pezizomycotina</taxon>
        <taxon>Eurotiomycetes</taxon>
        <taxon>Eurotiomycetidae</taxon>
        <taxon>Eurotiales</taxon>
        <taxon>Aspergillaceae</taxon>
        <taxon>Aspergillus</taxon>
        <taxon>Aspergillus subgen. Circumdati</taxon>
    </lineage>
</organism>
<evidence type="ECO:0000256" key="2">
    <source>
        <dbReference type="ARBA" id="ARBA00023002"/>
    </source>
</evidence>
<keyword evidence="5" id="KW-0472">Membrane</keyword>
<evidence type="ECO:0000256" key="4">
    <source>
        <dbReference type="PIRSR" id="PIRSR602401-1"/>
    </source>
</evidence>
<evidence type="ECO:0000313" key="6">
    <source>
        <dbReference type="EMBL" id="KAB8076261.1"/>
    </source>
</evidence>
<keyword evidence="3" id="KW-0503">Monooxygenase</keyword>
<keyword evidence="4" id="KW-0479">Metal-binding</keyword>
<dbReference type="InterPro" id="IPR050121">
    <property type="entry name" value="Cytochrome_P450_monoxygenase"/>
</dbReference>
<proteinExistence type="inferred from homology"/>
<sequence>MYISIILEVAFAHWVVVIVSFAVSYVACSVIYSLYLSPLAKYPGPLFAKISSLPDFYWALTGDRHMWIARNHEIYGDVLRFRPDGLLFKTPQAYQDIFNAKANVKRSKFYNMLTRNKHDLSTITSTDPALHAQKRRVLNTIFSERSLRKMEPFLVNHVARWCELLIDGDGTGWSVPRKMSQICDYLVLDILCELCFGQSVDTKEPGENEYRKIPHAIASLLQILYPLGHSPWLNILVWLKPRGLNWVFGIMTPTHIQDLYDFVKQSIRQRLRHKETLAAQTYEAGNKKSYDMLHYLLDAKDPETGLPGYTLEALEAEALMLTIAGSDTTSVIMAGFFFYIVRTPRAYRRLVDEIRDSFASANEIRGGPKLSSCLYLRACVEEAMRITPAGPAELPRVVLPGGIMIDGAYIPEGITVGVAHWSFYRNEECFPDPNVYRPERWIVDEEAGITAEDVARARCSCFPFTAGTTSCAGKNFALLELHMVIARALWLYDIRLLPGDRTGTGNKAKGWGKRNPNIFHVADSYISIRDGPMIQFKKRKA</sequence>
<feature type="transmembrane region" description="Helical" evidence="5">
    <location>
        <begin position="12"/>
        <end position="35"/>
    </location>
</feature>
<reference evidence="6 7" key="1">
    <citation type="submission" date="2019-04" db="EMBL/GenBank/DDBJ databases">
        <title>Friends and foes A comparative genomics study of 23 Aspergillus species from section Flavi.</title>
        <authorList>
            <consortium name="DOE Joint Genome Institute"/>
            <person name="Kjaerbolling I."/>
            <person name="Vesth T."/>
            <person name="Frisvad J.C."/>
            <person name="Nybo J.L."/>
            <person name="Theobald S."/>
            <person name="Kildgaard S."/>
            <person name="Isbrandt T."/>
            <person name="Kuo A."/>
            <person name="Sato A."/>
            <person name="Lyhne E.K."/>
            <person name="Kogle M.E."/>
            <person name="Wiebenga A."/>
            <person name="Kun R.S."/>
            <person name="Lubbers R.J."/>
            <person name="Makela M.R."/>
            <person name="Barry K."/>
            <person name="Chovatia M."/>
            <person name="Clum A."/>
            <person name="Daum C."/>
            <person name="Haridas S."/>
            <person name="He G."/>
            <person name="LaButti K."/>
            <person name="Lipzen A."/>
            <person name="Mondo S."/>
            <person name="Riley R."/>
            <person name="Salamov A."/>
            <person name="Simmons B.A."/>
            <person name="Magnuson J.K."/>
            <person name="Henrissat B."/>
            <person name="Mortensen U.H."/>
            <person name="Larsen T.O."/>
            <person name="Devries R.P."/>
            <person name="Grigoriev I.V."/>
            <person name="Machida M."/>
            <person name="Baker S.E."/>
            <person name="Andersen M.R."/>
        </authorList>
    </citation>
    <scope>NUCLEOTIDE SEQUENCE [LARGE SCALE GENOMIC DNA]</scope>
    <source>
        <strain evidence="6 7">CBS 151.66</strain>
    </source>
</reference>
<dbReference type="PRINTS" id="PR00385">
    <property type="entry name" value="P450"/>
</dbReference>
<dbReference type="AlphaFoldDB" id="A0A5N5X695"/>
<dbReference type="InterPro" id="IPR036396">
    <property type="entry name" value="Cyt_P450_sf"/>
</dbReference>
<dbReference type="SUPFAM" id="SSF48264">
    <property type="entry name" value="Cytochrome P450"/>
    <property type="match status" value="1"/>
</dbReference>
<dbReference type="InterPro" id="IPR002401">
    <property type="entry name" value="Cyt_P450_E_grp-I"/>
</dbReference>
<evidence type="ECO:0000256" key="1">
    <source>
        <dbReference type="ARBA" id="ARBA00010617"/>
    </source>
</evidence>
<dbReference type="OrthoDB" id="1470350at2759"/>
<evidence type="ECO:0000313" key="7">
    <source>
        <dbReference type="Proteomes" id="UP000326565"/>
    </source>
</evidence>
<keyword evidence="2" id="KW-0560">Oxidoreductase</keyword>
<dbReference type="InterPro" id="IPR001128">
    <property type="entry name" value="Cyt_P450"/>
</dbReference>
<gene>
    <name evidence="6" type="ORF">BDV29DRAFT_200345</name>
</gene>
<evidence type="ECO:0000256" key="3">
    <source>
        <dbReference type="ARBA" id="ARBA00023033"/>
    </source>
</evidence>
<dbReference type="GO" id="GO:0016705">
    <property type="term" value="F:oxidoreductase activity, acting on paired donors, with incorporation or reduction of molecular oxygen"/>
    <property type="evidence" value="ECO:0007669"/>
    <property type="project" value="InterPro"/>
</dbReference>
<evidence type="ECO:0000256" key="5">
    <source>
        <dbReference type="SAM" id="Phobius"/>
    </source>
</evidence>
<keyword evidence="4" id="KW-0349">Heme</keyword>
<dbReference type="EMBL" id="ML732183">
    <property type="protein sequence ID" value="KAB8076261.1"/>
    <property type="molecule type" value="Genomic_DNA"/>
</dbReference>
<dbReference type="PANTHER" id="PTHR24305:SF226">
    <property type="entry name" value="CYTOCHROME P450 MONOOXYGENASE"/>
    <property type="match status" value="1"/>
</dbReference>
<dbReference type="GO" id="GO:0020037">
    <property type="term" value="F:heme binding"/>
    <property type="evidence" value="ECO:0007669"/>
    <property type="project" value="InterPro"/>
</dbReference>